<keyword evidence="1" id="KW-0812">Transmembrane</keyword>
<feature type="transmembrane region" description="Helical" evidence="1">
    <location>
        <begin position="47"/>
        <end position="67"/>
    </location>
</feature>
<dbReference type="GO" id="GO:0005783">
    <property type="term" value="C:endoplasmic reticulum"/>
    <property type="evidence" value="ECO:0007669"/>
    <property type="project" value="TreeGrafter"/>
</dbReference>
<dbReference type="GO" id="GO:0016020">
    <property type="term" value="C:membrane"/>
    <property type="evidence" value="ECO:0007669"/>
    <property type="project" value="GOC"/>
</dbReference>
<sequence>MSTPTPTPSGNRTQTQEKPIRVSDDPLEFRQFYFNYAKYHYNPTNKLIHLIFIPQIIFTIWALLHYAPSYTFVVSNYEVTIDISLVVITIVSMIFSLVDTLIAFGCLTGGLTLYFISLYLYVNDEEIFGGNHLKVMLAIHIVSWIFQFIGHGIFEKRAPALSENVFLLFLAPFFVILEVLHFFFGYRDKEIKETNIIIAKEIEQFRRLKKAKASQ</sequence>
<proteinExistence type="predicted"/>
<dbReference type="OMA" id="IQFIGHY"/>
<evidence type="ECO:0000256" key="1">
    <source>
        <dbReference type="SAM" id="Phobius"/>
    </source>
</evidence>
<dbReference type="Proteomes" id="UP000039865">
    <property type="component" value="Unassembled WGS sequence"/>
</dbReference>
<dbReference type="Pfam" id="PF06127">
    <property type="entry name" value="Mpo1-like"/>
    <property type="match status" value="1"/>
</dbReference>
<dbReference type="AlphaFoldDB" id="A0A078ATM0"/>
<feature type="transmembrane region" description="Helical" evidence="1">
    <location>
        <begin position="133"/>
        <end position="154"/>
    </location>
</feature>
<dbReference type="EMBL" id="CCKQ01013647">
    <property type="protein sequence ID" value="CDW85336.1"/>
    <property type="molecule type" value="Genomic_DNA"/>
</dbReference>
<dbReference type="PANTHER" id="PTHR28026">
    <property type="entry name" value="DUF962 DOMAIN PROTEIN (AFU_ORTHOLOGUE AFUA_8G05310)"/>
    <property type="match status" value="1"/>
</dbReference>
<protein>
    <submittedName>
        <fullName evidence="2">Uncharacterized protein</fullName>
    </submittedName>
</protein>
<accession>A0A078ATM0</accession>
<feature type="transmembrane region" description="Helical" evidence="1">
    <location>
        <begin position="101"/>
        <end position="121"/>
    </location>
</feature>
<dbReference type="GO" id="GO:0046521">
    <property type="term" value="P:sphingoid catabolic process"/>
    <property type="evidence" value="ECO:0007669"/>
    <property type="project" value="TreeGrafter"/>
</dbReference>
<feature type="transmembrane region" description="Helical" evidence="1">
    <location>
        <begin position="166"/>
        <end position="186"/>
    </location>
</feature>
<keyword evidence="3" id="KW-1185">Reference proteome</keyword>
<dbReference type="OrthoDB" id="2124888at2759"/>
<evidence type="ECO:0000313" key="3">
    <source>
        <dbReference type="Proteomes" id="UP000039865"/>
    </source>
</evidence>
<name>A0A078ATM0_STYLE</name>
<evidence type="ECO:0000313" key="2">
    <source>
        <dbReference type="EMBL" id="CDW85336.1"/>
    </source>
</evidence>
<keyword evidence="1" id="KW-1133">Transmembrane helix</keyword>
<organism evidence="2 3">
    <name type="scientific">Stylonychia lemnae</name>
    <name type="common">Ciliate</name>
    <dbReference type="NCBI Taxonomy" id="5949"/>
    <lineage>
        <taxon>Eukaryota</taxon>
        <taxon>Sar</taxon>
        <taxon>Alveolata</taxon>
        <taxon>Ciliophora</taxon>
        <taxon>Intramacronucleata</taxon>
        <taxon>Spirotrichea</taxon>
        <taxon>Stichotrichia</taxon>
        <taxon>Sporadotrichida</taxon>
        <taxon>Oxytrichidae</taxon>
        <taxon>Stylonychinae</taxon>
        <taxon>Stylonychia</taxon>
    </lineage>
</organism>
<dbReference type="InterPro" id="IPR009305">
    <property type="entry name" value="Mpo1-like"/>
</dbReference>
<feature type="transmembrane region" description="Helical" evidence="1">
    <location>
        <begin position="79"/>
        <end position="95"/>
    </location>
</feature>
<reference evidence="2 3" key="1">
    <citation type="submission" date="2014-06" db="EMBL/GenBank/DDBJ databases">
        <authorList>
            <person name="Swart Estienne"/>
        </authorList>
    </citation>
    <scope>NUCLEOTIDE SEQUENCE [LARGE SCALE GENOMIC DNA]</scope>
    <source>
        <strain evidence="2 3">130c</strain>
    </source>
</reference>
<dbReference type="PANTHER" id="PTHR28026:SF9">
    <property type="entry name" value="2-HYDROXY-PALMITIC ACID DIOXYGENASE MPO1"/>
    <property type="match status" value="1"/>
</dbReference>
<keyword evidence="1" id="KW-0472">Membrane</keyword>
<gene>
    <name evidence="2" type="primary">Contig13621.g14531</name>
    <name evidence="2" type="ORF">STYLEM_14411</name>
</gene>
<dbReference type="InParanoid" id="A0A078ATM0"/>